<dbReference type="EMBL" id="CP138593">
    <property type="protein sequence ID" value="WPH05001.1"/>
    <property type="molecule type" value="Genomic_DNA"/>
</dbReference>
<feature type="compositionally biased region" description="Polar residues" evidence="1">
    <location>
        <begin position="200"/>
        <end position="211"/>
    </location>
</feature>
<dbReference type="Proteomes" id="UP001303373">
    <property type="component" value="Chromosome 14"/>
</dbReference>
<name>A0AAQ3R842_9PEZI</name>
<dbReference type="InterPro" id="IPR014752">
    <property type="entry name" value="Arrestin-like_C"/>
</dbReference>
<feature type="compositionally biased region" description="Polar residues" evidence="1">
    <location>
        <begin position="178"/>
        <end position="193"/>
    </location>
</feature>
<dbReference type="Gene3D" id="2.60.40.640">
    <property type="match status" value="1"/>
</dbReference>
<reference evidence="2 3" key="1">
    <citation type="submission" date="2023-11" db="EMBL/GenBank/DDBJ databases">
        <title>An acidophilic fungus is an integral part of prey digestion in a carnivorous sundew plant.</title>
        <authorList>
            <person name="Tsai I.J."/>
        </authorList>
    </citation>
    <scope>NUCLEOTIDE SEQUENCE [LARGE SCALE GENOMIC DNA]</scope>
    <source>
        <strain evidence="2">169a</strain>
    </source>
</reference>
<evidence type="ECO:0000256" key="1">
    <source>
        <dbReference type="SAM" id="MobiDB-lite"/>
    </source>
</evidence>
<feature type="region of interest" description="Disordered" evidence="1">
    <location>
        <begin position="158"/>
        <end position="331"/>
    </location>
</feature>
<keyword evidence="3" id="KW-1185">Reference proteome</keyword>
<gene>
    <name evidence="2" type="ORF">R9X50_00789900</name>
</gene>
<dbReference type="Pfam" id="PF08737">
    <property type="entry name" value="Rgp1"/>
    <property type="match status" value="1"/>
</dbReference>
<feature type="compositionally biased region" description="Polar residues" evidence="1">
    <location>
        <begin position="303"/>
        <end position="331"/>
    </location>
</feature>
<feature type="compositionally biased region" description="Polar residues" evidence="1">
    <location>
        <begin position="72"/>
        <end position="86"/>
    </location>
</feature>
<dbReference type="AlphaFoldDB" id="A0AAQ3R842"/>
<feature type="region of interest" description="Disordered" evidence="1">
    <location>
        <begin position="118"/>
        <end position="142"/>
    </location>
</feature>
<accession>A0AAQ3R842</accession>
<feature type="compositionally biased region" description="Low complexity" evidence="1">
    <location>
        <begin position="220"/>
        <end position="230"/>
    </location>
</feature>
<dbReference type="InterPro" id="IPR014848">
    <property type="entry name" value="Rgp1"/>
</dbReference>
<protein>
    <recommendedName>
        <fullName evidence="4">Rgp1</fullName>
    </recommendedName>
</protein>
<feature type="compositionally biased region" description="Polar residues" evidence="1">
    <location>
        <begin position="236"/>
        <end position="249"/>
    </location>
</feature>
<proteinExistence type="predicted"/>
<sequence>MPAVPALSNIRAFVQWRDAAVYAGEEIECIITFMNTAVPPGQEREPLRRASHANGSLRPDRPTIAPSAAGSRRTSLAQIKSQSASRAPSVISARIPPPPKRGHRPALSLNVVSASPRAGINSAPLHRPKTPNSAARPNRDHGRSLSIMSLNSEAPCEARILSGGGPQKRPGRGHARSASLQYPPTKSSPQMPNSAAFANRQPSPLYESTTPPALEGGADPSLPLRPARQRPAPPSNTNTRPSGRQNHSTGAALPDFSFPASPADDASKPIYPPPKPSKSPSTMHSRQQHRGISPRPPDGWSGALNNLNPISRVMSNSSATGTPRTSSEFYSMSNHSDETLMSDLPQTSAQLGRLLPRSPYQRQASRNIETPVRAEPETLMMGFAHTIGQFTLDGSLVNAAPFEEVKRKGVQGGGGVVGVERSKRSSGMFGAFSWGNIGESLGGLLGSDEMSSIAQMKANAGSKAIPLLSTPQSLLFVDLNLAPGESRSFNYKFTLPRGLPPTHKGRAIKVAYNLTIGVQRPGGNPVKRVEIPFRVLGSYNTRGEVLGHDLMSPYVLLKDAAQTKNIAQETPLMTSLPSFRTREVKTTTQAPKQGIEDFLRYTERLLEQPAEANGVLLSPTISNSPNRSRQHSLVEQNHHSNIKEAIDFAILCSNHVRQRGRAAQSEAQSANRFNISRSGQPVGVLTLVRPAYKLGETVTGVIDFTAPPLNLCQATPTTTYAVLVELESAERIDSSLALRSSHSIHRVTRKVHSTIQENAAFSRQISFNLSIPSHATPSFETTGVSVAWMLRIEFTTRRSAPTTQPIDSPDPAADDGKLLEEVGNDDRGTTLIAREHLMAETFEIAVPLTVYGAPTIESFASKREAIEV</sequence>
<evidence type="ECO:0000313" key="2">
    <source>
        <dbReference type="EMBL" id="WPH05001.1"/>
    </source>
</evidence>
<feature type="region of interest" description="Disordered" evidence="1">
    <location>
        <begin position="39"/>
        <end position="106"/>
    </location>
</feature>
<dbReference type="PANTHER" id="PTHR12507">
    <property type="entry name" value="REDUCED GROWTH PHENOTYPE 1 RGP1, YEAST -RELATED"/>
    <property type="match status" value="1"/>
</dbReference>
<organism evidence="2 3">
    <name type="scientific">Acrodontium crateriforme</name>
    <dbReference type="NCBI Taxonomy" id="150365"/>
    <lineage>
        <taxon>Eukaryota</taxon>
        <taxon>Fungi</taxon>
        <taxon>Dikarya</taxon>
        <taxon>Ascomycota</taxon>
        <taxon>Pezizomycotina</taxon>
        <taxon>Dothideomycetes</taxon>
        <taxon>Dothideomycetidae</taxon>
        <taxon>Mycosphaerellales</taxon>
        <taxon>Teratosphaeriaceae</taxon>
        <taxon>Acrodontium</taxon>
    </lineage>
</organism>
<evidence type="ECO:0008006" key="4">
    <source>
        <dbReference type="Google" id="ProtNLM"/>
    </source>
</evidence>
<evidence type="ECO:0000313" key="3">
    <source>
        <dbReference type="Proteomes" id="UP001303373"/>
    </source>
</evidence>